<dbReference type="GO" id="GO:0110001">
    <property type="term" value="C:toxin-antitoxin complex"/>
    <property type="evidence" value="ECO:0007669"/>
    <property type="project" value="InterPro"/>
</dbReference>
<keyword evidence="2" id="KW-1277">Toxin-antitoxin system</keyword>
<accession>A0A1G2ELG1</accession>
<evidence type="ECO:0000256" key="1">
    <source>
        <dbReference type="ARBA" id="ARBA00022553"/>
    </source>
</evidence>
<comment type="caution">
    <text evidence="6">The sequence shown here is derived from an EMBL/GenBank/DDBJ whole genome shotgun (WGS) entry which is preliminary data.</text>
</comment>
<name>A0A1G2ELG1_9BACT</name>
<organism evidence="6 7">
    <name type="scientific">Candidatus Nealsonbacteria bacterium RIFOXYC1_FULL_40_7</name>
    <dbReference type="NCBI Taxonomy" id="1801678"/>
    <lineage>
        <taxon>Bacteria</taxon>
        <taxon>Candidatus Nealsoniibacteriota</taxon>
    </lineage>
</organism>
<evidence type="ECO:0000256" key="4">
    <source>
        <dbReference type="ARBA" id="ARBA00022741"/>
    </source>
</evidence>
<sequence>MRKNSSKRDFKDYLLDIAYAIESIENFIHGFNFEKFENDEKTIFATIRAFEVIGEAAKNIPAKFRKEQNEIPWKLMAGIRDKLIHEYFGINKKVVWKTAKEDIPDLKDKMNRLLKELDINKLI</sequence>
<protein>
    <recommendedName>
        <fullName evidence="8">DUF86 domain-containing protein</fullName>
    </recommendedName>
</protein>
<dbReference type="AlphaFoldDB" id="A0A1G2ELG1"/>
<evidence type="ECO:0000256" key="3">
    <source>
        <dbReference type="ARBA" id="ARBA00022722"/>
    </source>
</evidence>
<evidence type="ECO:0008006" key="8">
    <source>
        <dbReference type="Google" id="ProtNLM"/>
    </source>
</evidence>
<dbReference type="GO" id="GO:0004540">
    <property type="term" value="F:RNA nuclease activity"/>
    <property type="evidence" value="ECO:0007669"/>
    <property type="project" value="InterPro"/>
</dbReference>
<reference evidence="6 7" key="1">
    <citation type="journal article" date="2016" name="Nat. Commun.">
        <title>Thousands of microbial genomes shed light on interconnected biogeochemical processes in an aquifer system.</title>
        <authorList>
            <person name="Anantharaman K."/>
            <person name="Brown C.T."/>
            <person name="Hug L.A."/>
            <person name="Sharon I."/>
            <person name="Castelle C.J."/>
            <person name="Probst A.J."/>
            <person name="Thomas B.C."/>
            <person name="Singh A."/>
            <person name="Wilkins M.J."/>
            <person name="Karaoz U."/>
            <person name="Brodie E.L."/>
            <person name="Williams K.H."/>
            <person name="Hubbard S.S."/>
            <person name="Banfield J.F."/>
        </authorList>
    </citation>
    <scope>NUCLEOTIDE SEQUENCE [LARGE SCALE GENOMIC DNA]</scope>
</reference>
<dbReference type="InterPro" id="IPR008201">
    <property type="entry name" value="HepT-like"/>
</dbReference>
<dbReference type="Proteomes" id="UP000176326">
    <property type="component" value="Unassembled WGS sequence"/>
</dbReference>
<dbReference type="InterPro" id="IPR051813">
    <property type="entry name" value="HepT_RNase_toxin"/>
</dbReference>
<keyword evidence="1" id="KW-0597">Phosphoprotein</keyword>
<evidence type="ECO:0000313" key="7">
    <source>
        <dbReference type="Proteomes" id="UP000176326"/>
    </source>
</evidence>
<keyword evidence="4" id="KW-0547">Nucleotide-binding</keyword>
<evidence type="ECO:0000256" key="2">
    <source>
        <dbReference type="ARBA" id="ARBA00022649"/>
    </source>
</evidence>
<dbReference type="PANTHER" id="PTHR34139:SF1">
    <property type="entry name" value="RNASE MJ1380-RELATED"/>
    <property type="match status" value="1"/>
</dbReference>
<keyword evidence="5" id="KW-0378">Hydrolase</keyword>
<proteinExistence type="predicted"/>
<evidence type="ECO:0000256" key="5">
    <source>
        <dbReference type="ARBA" id="ARBA00022801"/>
    </source>
</evidence>
<dbReference type="PANTHER" id="PTHR34139">
    <property type="entry name" value="UPF0331 PROTEIN MJ0127"/>
    <property type="match status" value="1"/>
</dbReference>
<gene>
    <name evidence="6" type="ORF">A2427_04700</name>
</gene>
<dbReference type="GO" id="GO:0000166">
    <property type="term" value="F:nucleotide binding"/>
    <property type="evidence" value="ECO:0007669"/>
    <property type="project" value="UniProtKB-KW"/>
</dbReference>
<evidence type="ECO:0000313" key="6">
    <source>
        <dbReference type="EMBL" id="OGZ26625.1"/>
    </source>
</evidence>
<dbReference type="Pfam" id="PF01934">
    <property type="entry name" value="HepT-like"/>
    <property type="match status" value="1"/>
</dbReference>
<dbReference type="GO" id="GO:0016787">
    <property type="term" value="F:hydrolase activity"/>
    <property type="evidence" value="ECO:0007669"/>
    <property type="project" value="UniProtKB-KW"/>
</dbReference>
<keyword evidence="3" id="KW-0540">Nuclease</keyword>
<dbReference type="EMBL" id="MHMN01000058">
    <property type="protein sequence ID" value="OGZ26625.1"/>
    <property type="molecule type" value="Genomic_DNA"/>
</dbReference>